<dbReference type="InterPro" id="IPR047975">
    <property type="entry name" value="Heme_bind_FMP"/>
</dbReference>
<evidence type="ECO:0000313" key="1">
    <source>
        <dbReference type="EMBL" id="KAH7129099.1"/>
    </source>
</evidence>
<proteinExistence type="predicted"/>
<dbReference type="EMBL" id="JAGMUV010000018">
    <property type="protein sequence ID" value="KAH7129099.1"/>
    <property type="molecule type" value="Genomic_DNA"/>
</dbReference>
<dbReference type="AlphaFoldDB" id="A0A9P9DZ18"/>
<gene>
    <name evidence="1" type="ORF">EDB81DRAFT_808718</name>
</gene>
<keyword evidence="2" id="KW-1185">Reference proteome</keyword>
<dbReference type="NCBIfam" id="NF040572">
    <property type="entry name" value="heme_bind_FMP"/>
    <property type="match status" value="1"/>
</dbReference>
<accession>A0A9P9DZ18</accession>
<evidence type="ECO:0000313" key="2">
    <source>
        <dbReference type="Proteomes" id="UP000738349"/>
    </source>
</evidence>
<dbReference type="Proteomes" id="UP000738349">
    <property type="component" value="Unassembled WGS sequence"/>
</dbReference>
<organism evidence="1 2">
    <name type="scientific">Dactylonectria macrodidyma</name>
    <dbReference type="NCBI Taxonomy" id="307937"/>
    <lineage>
        <taxon>Eukaryota</taxon>
        <taxon>Fungi</taxon>
        <taxon>Dikarya</taxon>
        <taxon>Ascomycota</taxon>
        <taxon>Pezizomycotina</taxon>
        <taxon>Sordariomycetes</taxon>
        <taxon>Hypocreomycetidae</taxon>
        <taxon>Hypocreales</taxon>
        <taxon>Nectriaceae</taxon>
        <taxon>Dactylonectria</taxon>
    </lineage>
</organism>
<name>A0A9P9DZ18_9HYPO</name>
<reference evidence="1" key="1">
    <citation type="journal article" date="2021" name="Nat. Commun.">
        <title>Genetic determinants of endophytism in the Arabidopsis root mycobiome.</title>
        <authorList>
            <person name="Mesny F."/>
            <person name="Miyauchi S."/>
            <person name="Thiergart T."/>
            <person name="Pickel B."/>
            <person name="Atanasova L."/>
            <person name="Karlsson M."/>
            <person name="Huettel B."/>
            <person name="Barry K.W."/>
            <person name="Haridas S."/>
            <person name="Chen C."/>
            <person name="Bauer D."/>
            <person name="Andreopoulos W."/>
            <person name="Pangilinan J."/>
            <person name="LaButti K."/>
            <person name="Riley R."/>
            <person name="Lipzen A."/>
            <person name="Clum A."/>
            <person name="Drula E."/>
            <person name="Henrissat B."/>
            <person name="Kohler A."/>
            <person name="Grigoriev I.V."/>
            <person name="Martin F.M."/>
            <person name="Hacquard S."/>
        </authorList>
    </citation>
    <scope>NUCLEOTIDE SEQUENCE</scope>
    <source>
        <strain evidence="1">MPI-CAGE-AT-0147</strain>
    </source>
</reference>
<dbReference type="OrthoDB" id="1933717at2759"/>
<protein>
    <submittedName>
        <fullName evidence="1">Uncharacterized protein</fullName>
    </submittedName>
</protein>
<comment type="caution">
    <text evidence="1">The sequence shown here is derived from an EMBL/GenBank/DDBJ whole genome shotgun (WGS) entry which is preliminary data.</text>
</comment>
<sequence length="446" mass="48232">MSNPQEQPLAPAVSIAIPAEFQFGPTPVESHATLFTQSSTLLDLTDGAGGTNGYNGAHVTNGSEDTTDVDSPKFKATSLDVLGRFTGEFRGFGFNTIFRPESNVTPTKFPNPLRGGDRNPPDNVLELNLTSETQVFSQALVNVPNRGLGPQPNISLNGFPYSQTVSDITKEGEEPKVIHFEPGLWMRVPKSDEMPWLNASFNRMASIPHGTTINAQGFDPARKESGRPQFGEVDITPIIIAEGRQFKFDAQDASIDDARRIPQDLSKYIKAGSITQEILSNPNKVLADANEGKDIIDHTSFGVTTSQQVHELGGGTSNIGFLIGEDGGVKEASVKKRSGNANAVTMSAKYWVSTVHATIHLEPTVVGSGETGPIVSPVRNGPRDAVPWIQIDITVPRAEKIKFEYTQIQYSQMVVLDFNGLSWPHATVGTLAPADLKLSTLQRVLI</sequence>